<evidence type="ECO:0000313" key="4">
    <source>
        <dbReference type="EMBL" id="GAA3707571.1"/>
    </source>
</evidence>
<dbReference type="EMBL" id="BAABEP010000001">
    <property type="protein sequence ID" value="GAA3707571.1"/>
    <property type="molecule type" value="Genomic_DNA"/>
</dbReference>
<feature type="compositionally biased region" description="Low complexity" evidence="1">
    <location>
        <begin position="1"/>
        <end position="17"/>
    </location>
</feature>
<dbReference type="InterPro" id="IPR045851">
    <property type="entry name" value="AMP-bd_C_sf"/>
</dbReference>
<dbReference type="InterPro" id="IPR020845">
    <property type="entry name" value="AMP-binding_CS"/>
</dbReference>
<dbReference type="Pfam" id="PF13193">
    <property type="entry name" value="AMP-binding_C"/>
    <property type="match status" value="1"/>
</dbReference>
<dbReference type="SUPFAM" id="SSF56801">
    <property type="entry name" value="Acetyl-CoA synthetase-like"/>
    <property type="match status" value="1"/>
</dbReference>
<dbReference type="PANTHER" id="PTHR43767">
    <property type="entry name" value="LONG-CHAIN-FATTY-ACID--COA LIGASE"/>
    <property type="match status" value="1"/>
</dbReference>
<feature type="region of interest" description="Disordered" evidence="1">
    <location>
        <begin position="1"/>
        <end position="26"/>
    </location>
</feature>
<dbReference type="PANTHER" id="PTHR43767:SF1">
    <property type="entry name" value="NONRIBOSOMAL PEPTIDE SYNTHASE PES1 (EUROFUNG)-RELATED"/>
    <property type="match status" value="1"/>
</dbReference>
<accession>A0ABP7DN00</accession>
<evidence type="ECO:0000259" key="2">
    <source>
        <dbReference type="Pfam" id="PF00501"/>
    </source>
</evidence>
<dbReference type="InterPro" id="IPR000873">
    <property type="entry name" value="AMP-dep_synth/lig_dom"/>
</dbReference>
<proteinExistence type="predicted"/>
<dbReference type="Gene3D" id="3.40.50.12780">
    <property type="entry name" value="N-terminal domain of ligase-like"/>
    <property type="match status" value="1"/>
</dbReference>
<dbReference type="InterPro" id="IPR025110">
    <property type="entry name" value="AMP-bd_C"/>
</dbReference>
<dbReference type="PROSITE" id="PS00455">
    <property type="entry name" value="AMP_BINDING"/>
    <property type="match status" value="1"/>
</dbReference>
<dbReference type="InterPro" id="IPR042099">
    <property type="entry name" value="ANL_N_sf"/>
</dbReference>
<organism evidence="4 5">
    <name type="scientific">Streptomyces tremellae</name>
    <dbReference type="NCBI Taxonomy" id="1124239"/>
    <lineage>
        <taxon>Bacteria</taxon>
        <taxon>Bacillati</taxon>
        <taxon>Actinomycetota</taxon>
        <taxon>Actinomycetes</taxon>
        <taxon>Kitasatosporales</taxon>
        <taxon>Streptomycetaceae</taxon>
        <taxon>Streptomyces</taxon>
    </lineage>
</organism>
<protein>
    <submittedName>
        <fullName evidence="4">Acyl-CoA synthetase</fullName>
    </submittedName>
</protein>
<dbReference type="Pfam" id="PF00501">
    <property type="entry name" value="AMP-binding"/>
    <property type="match status" value="1"/>
</dbReference>
<feature type="domain" description="AMP-binding enzyme C-terminal" evidence="3">
    <location>
        <begin position="450"/>
        <end position="525"/>
    </location>
</feature>
<evidence type="ECO:0000256" key="1">
    <source>
        <dbReference type="SAM" id="MobiDB-lite"/>
    </source>
</evidence>
<comment type="caution">
    <text evidence="4">The sequence shown here is derived from an EMBL/GenBank/DDBJ whole genome shotgun (WGS) entry which is preliminary data.</text>
</comment>
<dbReference type="Gene3D" id="3.30.300.30">
    <property type="match status" value="1"/>
</dbReference>
<dbReference type="RefSeq" id="WP_345639889.1">
    <property type="nucleotide sequence ID" value="NZ_BAABEP010000001.1"/>
</dbReference>
<name>A0ABP7DN00_9ACTN</name>
<keyword evidence="5" id="KW-1185">Reference proteome</keyword>
<evidence type="ECO:0000313" key="5">
    <source>
        <dbReference type="Proteomes" id="UP001499884"/>
    </source>
</evidence>
<sequence length="549" mass="57617">MPHTAGAAPARGIAARVARPRPAPPPSTLADLVAAQARWRPGHTALVDEAGEHTYGALHRRVTELAEGLRALGVLPGDPVAVADDPCADMVALYLATALTGAVLVPLNTRLTEGELAVPLGMARPVLAAAPADRAAVLSRALDRCGTDTVLLAGGPESSWADRIAAAGADRAPSGTGDAGAAGPESPHLLLFTSGTTGAPKAAVLSQRRSIGDAFGAALASGVRPDDRLLAYQPLYHTGGWDFLKQYLLAGGSAVLMRKFDPDTALDLIERHRCTSLFAVPLVLARLLGSPRLARTDLSSFRRLMYASYEPSRLIPRAVAAFEERGARGVRLEHVYGQTEAGSFITTLRPEDARPDNLDAVGTPVPGVTVALLDPEQRQVAEGETGEVCVRGETVMLGYLDNPGATAAAFEGGWLHTGDLGRRDADGQLRIVGRLKDMVRTAGENVFPKEVESALVEHPEVLDCAVFGTPDDEWDERVAAVVVRAPGSALTAESLVTHLRPRLAGFKLPRTVRFVTAIPKTPAGKTDRKALPALLAAPADAEPARGATP</sequence>
<reference evidence="5" key="1">
    <citation type="journal article" date="2019" name="Int. J. Syst. Evol. Microbiol.">
        <title>The Global Catalogue of Microorganisms (GCM) 10K type strain sequencing project: providing services to taxonomists for standard genome sequencing and annotation.</title>
        <authorList>
            <consortium name="The Broad Institute Genomics Platform"/>
            <consortium name="The Broad Institute Genome Sequencing Center for Infectious Disease"/>
            <person name="Wu L."/>
            <person name="Ma J."/>
        </authorList>
    </citation>
    <scope>NUCLEOTIDE SEQUENCE [LARGE SCALE GENOMIC DNA]</scope>
    <source>
        <strain evidence="5">JCM 30846</strain>
    </source>
</reference>
<evidence type="ECO:0000259" key="3">
    <source>
        <dbReference type="Pfam" id="PF13193"/>
    </source>
</evidence>
<feature type="domain" description="AMP-dependent synthetase/ligase" evidence="2">
    <location>
        <begin position="35"/>
        <end position="400"/>
    </location>
</feature>
<dbReference type="Proteomes" id="UP001499884">
    <property type="component" value="Unassembled WGS sequence"/>
</dbReference>
<dbReference type="InterPro" id="IPR050237">
    <property type="entry name" value="ATP-dep_AMP-bd_enzyme"/>
</dbReference>
<gene>
    <name evidence="4" type="ORF">GCM10023082_02030</name>
</gene>